<dbReference type="OrthoDB" id="323141at2"/>
<evidence type="ECO:0000313" key="2">
    <source>
        <dbReference type="EMBL" id="QDG53517.1"/>
    </source>
</evidence>
<keyword evidence="3" id="KW-1185">Reference proteome</keyword>
<organism evidence="2 3">
    <name type="scientific">Persicimonas caeni</name>
    <dbReference type="NCBI Taxonomy" id="2292766"/>
    <lineage>
        <taxon>Bacteria</taxon>
        <taxon>Deltaproteobacteria</taxon>
        <taxon>Bradymonadales</taxon>
        <taxon>Bradymonadaceae</taxon>
        <taxon>Persicimonas</taxon>
    </lineage>
</organism>
<proteinExistence type="predicted"/>
<dbReference type="RefSeq" id="WP_141199971.1">
    <property type="nucleotide sequence ID" value="NZ_CP041186.1"/>
</dbReference>
<evidence type="ECO:0000256" key="1">
    <source>
        <dbReference type="SAM" id="SignalP"/>
    </source>
</evidence>
<accession>A0A4Y6PZS9</accession>
<sequence>MRLVFRLAVMVFLAGLAAPAFAQDAGEAKLGADELAKKVVEATGDPTELDKLAFTFVVEKEGKAVVSRRHIWKPKAGELEVKAGEQTIELTQLHDHDLSKLADDPKANAETWKKIAPKSTPEEAAKAWAWFVNDSYWLLVPSKLFDPGVNRKLDEQGRLVLTFGDVGLTPGDRYMMTVDRDNWQVKRWDFVLESGRKGGFAWTDYKKVGPLELSTKRVADGGNFVIRFEDVEAGE</sequence>
<keyword evidence="1" id="KW-0732">Signal</keyword>
<accession>A0A5B8YBW1</accession>
<feature type="chain" id="PRO_5030106769" description="Outer membrane lipoprotein-sorting protein" evidence="1">
    <location>
        <begin position="23"/>
        <end position="235"/>
    </location>
</feature>
<reference evidence="2 3" key="1">
    <citation type="submission" date="2019-06" db="EMBL/GenBank/DDBJ databases">
        <title>Persicimonas caeni gen. nov., sp. nov., a predatory bacterium isolated from solar saltern.</title>
        <authorList>
            <person name="Wang S."/>
        </authorList>
    </citation>
    <scope>NUCLEOTIDE SEQUENCE [LARGE SCALE GENOMIC DNA]</scope>
    <source>
        <strain evidence="2 3">YN101</strain>
    </source>
</reference>
<dbReference type="Proteomes" id="UP000315995">
    <property type="component" value="Chromosome"/>
</dbReference>
<dbReference type="EMBL" id="CP041186">
    <property type="protein sequence ID" value="QDG53517.1"/>
    <property type="molecule type" value="Genomic_DNA"/>
</dbReference>
<evidence type="ECO:0000313" key="3">
    <source>
        <dbReference type="Proteomes" id="UP000315995"/>
    </source>
</evidence>
<evidence type="ECO:0008006" key="4">
    <source>
        <dbReference type="Google" id="ProtNLM"/>
    </source>
</evidence>
<dbReference type="AlphaFoldDB" id="A0A4Y6PZS9"/>
<feature type="signal peptide" evidence="1">
    <location>
        <begin position="1"/>
        <end position="22"/>
    </location>
</feature>
<gene>
    <name evidence="2" type="ORF">FIV42_23055</name>
</gene>
<name>A0A4Y6PZS9_PERCE</name>
<protein>
    <recommendedName>
        <fullName evidence="4">Outer membrane lipoprotein-sorting protein</fullName>
    </recommendedName>
</protein>